<dbReference type="AlphaFoldDB" id="A0A7Y9LNZ3"/>
<dbReference type="PANTHER" id="PTHR43663:SF1">
    <property type="entry name" value="CHROMATE TRANSPORTER"/>
    <property type="match status" value="1"/>
</dbReference>
<comment type="similarity">
    <text evidence="2">Belongs to the chromate ion transporter (CHR) (TC 2.A.51) family.</text>
</comment>
<keyword evidence="6 7" id="KW-0472">Membrane</keyword>
<dbReference type="InterPro" id="IPR052518">
    <property type="entry name" value="CHR_Transporter"/>
</dbReference>
<evidence type="ECO:0000256" key="1">
    <source>
        <dbReference type="ARBA" id="ARBA00004651"/>
    </source>
</evidence>
<evidence type="ECO:0000313" key="8">
    <source>
        <dbReference type="EMBL" id="NYE83805.1"/>
    </source>
</evidence>
<keyword evidence="4 7" id="KW-0812">Transmembrane</keyword>
<comment type="subcellular location">
    <subcellularLocation>
        <location evidence="1">Cell membrane</location>
        <topology evidence="1">Multi-pass membrane protein</topology>
    </subcellularLocation>
</comment>
<proteinExistence type="inferred from homology"/>
<reference evidence="8 9" key="1">
    <citation type="submission" date="2020-07" db="EMBL/GenBank/DDBJ databases">
        <title>Genomic Encyclopedia of Type Strains, Phase IV (KMG-V): Genome sequencing to study the core and pangenomes of soil and plant-associated prokaryotes.</title>
        <authorList>
            <person name="Whitman W."/>
        </authorList>
    </citation>
    <scope>NUCLEOTIDE SEQUENCE [LARGE SCALE GENOMIC DNA]</scope>
    <source>
        <strain evidence="8 9">SAS40</strain>
    </source>
</reference>
<dbReference type="GO" id="GO:0015109">
    <property type="term" value="F:chromate transmembrane transporter activity"/>
    <property type="evidence" value="ECO:0007669"/>
    <property type="project" value="InterPro"/>
</dbReference>
<dbReference type="EMBL" id="JACBYR010000001">
    <property type="protein sequence ID" value="NYE83805.1"/>
    <property type="molecule type" value="Genomic_DNA"/>
</dbReference>
<keyword evidence="5 7" id="KW-1133">Transmembrane helix</keyword>
<name>A0A7Y9LNZ3_9BURK</name>
<sequence length="175" mass="18547">MTPTVMDLFLGFLGLGMIGFGGVLPLAHRLVVEKKHWLNEAEFTDLLGLCQFLPGGNILNLAVAIGMKFHGPRGAMASLFAIIAAPSAVVIALGSIYTRFNGPHLQHMFAGLAAAAAGLLISTALKIAVPIRRKPIAILIACLFFVAIAVLRLPLLPTMAVLIPLSMAVTWRAAR</sequence>
<evidence type="ECO:0000313" key="9">
    <source>
        <dbReference type="Proteomes" id="UP000542125"/>
    </source>
</evidence>
<dbReference type="Proteomes" id="UP000542125">
    <property type="component" value="Unassembled WGS sequence"/>
</dbReference>
<gene>
    <name evidence="8" type="ORF">FHW18_003076</name>
</gene>
<dbReference type="InterPro" id="IPR003370">
    <property type="entry name" value="Chromate_transpt"/>
</dbReference>
<evidence type="ECO:0000256" key="3">
    <source>
        <dbReference type="ARBA" id="ARBA00022475"/>
    </source>
</evidence>
<keyword evidence="9" id="KW-1185">Reference proteome</keyword>
<feature type="transmembrane region" description="Helical" evidence="7">
    <location>
        <begin position="136"/>
        <end position="155"/>
    </location>
</feature>
<dbReference type="Pfam" id="PF02417">
    <property type="entry name" value="Chromate_transp"/>
    <property type="match status" value="1"/>
</dbReference>
<feature type="transmembrane region" description="Helical" evidence="7">
    <location>
        <begin position="77"/>
        <end position="97"/>
    </location>
</feature>
<feature type="transmembrane region" description="Helical" evidence="7">
    <location>
        <begin position="109"/>
        <end position="129"/>
    </location>
</feature>
<evidence type="ECO:0000256" key="5">
    <source>
        <dbReference type="ARBA" id="ARBA00022989"/>
    </source>
</evidence>
<evidence type="ECO:0000256" key="7">
    <source>
        <dbReference type="SAM" id="Phobius"/>
    </source>
</evidence>
<evidence type="ECO:0000256" key="4">
    <source>
        <dbReference type="ARBA" id="ARBA00022692"/>
    </source>
</evidence>
<dbReference type="PANTHER" id="PTHR43663">
    <property type="entry name" value="CHROMATE TRANSPORT PROTEIN-RELATED"/>
    <property type="match status" value="1"/>
</dbReference>
<organism evidence="8 9">
    <name type="scientific">Pigmentiphaga litoralis</name>
    <dbReference type="NCBI Taxonomy" id="516702"/>
    <lineage>
        <taxon>Bacteria</taxon>
        <taxon>Pseudomonadati</taxon>
        <taxon>Pseudomonadota</taxon>
        <taxon>Betaproteobacteria</taxon>
        <taxon>Burkholderiales</taxon>
        <taxon>Alcaligenaceae</taxon>
        <taxon>Pigmentiphaga</taxon>
    </lineage>
</organism>
<evidence type="ECO:0000256" key="2">
    <source>
        <dbReference type="ARBA" id="ARBA00005262"/>
    </source>
</evidence>
<feature type="transmembrane region" description="Helical" evidence="7">
    <location>
        <begin position="7"/>
        <end position="26"/>
    </location>
</feature>
<protein>
    <submittedName>
        <fullName evidence="8">Chromate transporter</fullName>
    </submittedName>
</protein>
<comment type="caution">
    <text evidence="8">The sequence shown here is derived from an EMBL/GenBank/DDBJ whole genome shotgun (WGS) entry which is preliminary data.</text>
</comment>
<accession>A0A7Y9LNZ3</accession>
<evidence type="ECO:0000256" key="6">
    <source>
        <dbReference type="ARBA" id="ARBA00023136"/>
    </source>
</evidence>
<keyword evidence="3" id="KW-1003">Cell membrane</keyword>
<dbReference type="GO" id="GO:0005886">
    <property type="term" value="C:plasma membrane"/>
    <property type="evidence" value="ECO:0007669"/>
    <property type="project" value="UniProtKB-SubCell"/>
</dbReference>